<organism evidence="1 2">
    <name type="scientific">Athelia psychrophila</name>
    <dbReference type="NCBI Taxonomy" id="1759441"/>
    <lineage>
        <taxon>Eukaryota</taxon>
        <taxon>Fungi</taxon>
        <taxon>Dikarya</taxon>
        <taxon>Basidiomycota</taxon>
        <taxon>Agaricomycotina</taxon>
        <taxon>Agaricomycetes</taxon>
        <taxon>Agaricomycetidae</taxon>
        <taxon>Atheliales</taxon>
        <taxon>Atheliaceae</taxon>
        <taxon>Athelia</taxon>
    </lineage>
</organism>
<accession>A0A167WTI7</accession>
<dbReference type="Proteomes" id="UP000076532">
    <property type="component" value="Unassembled WGS sequence"/>
</dbReference>
<dbReference type="AlphaFoldDB" id="A0A167WTI7"/>
<evidence type="ECO:0000313" key="2">
    <source>
        <dbReference type="Proteomes" id="UP000076532"/>
    </source>
</evidence>
<keyword evidence="2" id="KW-1185">Reference proteome</keyword>
<reference evidence="1 2" key="1">
    <citation type="journal article" date="2016" name="Mol. Biol. Evol.">
        <title>Comparative Genomics of Early-Diverging Mushroom-Forming Fungi Provides Insights into the Origins of Lignocellulose Decay Capabilities.</title>
        <authorList>
            <person name="Nagy L.G."/>
            <person name="Riley R."/>
            <person name="Tritt A."/>
            <person name="Adam C."/>
            <person name="Daum C."/>
            <person name="Floudas D."/>
            <person name="Sun H."/>
            <person name="Yadav J.S."/>
            <person name="Pangilinan J."/>
            <person name="Larsson K.H."/>
            <person name="Matsuura K."/>
            <person name="Barry K."/>
            <person name="Labutti K."/>
            <person name="Kuo R."/>
            <person name="Ohm R.A."/>
            <person name="Bhattacharya S.S."/>
            <person name="Shirouzu T."/>
            <person name="Yoshinaga Y."/>
            <person name="Martin F.M."/>
            <person name="Grigoriev I.V."/>
            <person name="Hibbett D.S."/>
        </authorList>
    </citation>
    <scope>NUCLEOTIDE SEQUENCE [LARGE SCALE GENOMIC DNA]</scope>
    <source>
        <strain evidence="1 2">CBS 109695</strain>
    </source>
</reference>
<gene>
    <name evidence="1" type="ORF">FIBSPDRAFT_318303</name>
</gene>
<evidence type="ECO:0000313" key="1">
    <source>
        <dbReference type="EMBL" id="KZP06456.1"/>
    </source>
</evidence>
<protein>
    <submittedName>
        <fullName evidence="1">Uncharacterized protein</fullName>
    </submittedName>
</protein>
<name>A0A167WTI7_9AGAM</name>
<dbReference type="EMBL" id="KV417786">
    <property type="protein sequence ID" value="KZP06456.1"/>
    <property type="molecule type" value="Genomic_DNA"/>
</dbReference>
<proteinExistence type="predicted"/>
<sequence>MVRCRLRGYKYATCPPPPGRCPMPSLDLVSSAKVHSTLAYRASSLLFLCVALPPKTCGPEALSPFLSECRRPRLMLEYSGWRRWYMTCGCPREGQNGSVEYDRALVPCAAIRADLPPRDLANFELFLWQALPSRRERGRCTLSFVRPPAAPLPVPFFIVIRFISSHSPLPSSNPLFTPTVLDDPHDHRCHPLLAPALQRRRRPHPVHRRRPTTVIWKTAPSMPQ</sequence>